<dbReference type="InterPro" id="IPR030390">
    <property type="entry name" value="MeTrfase_TrmA_AS"/>
</dbReference>
<keyword evidence="1 4" id="KW-0489">Methyltransferase</keyword>
<feature type="active site" evidence="5">
    <location>
        <position position="405"/>
    </location>
</feature>
<feature type="binding site" evidence="4">
    <location>
        <position position="378"/>
    </location>
    <ligand>
        <name>S-adenosyl-L-methionine</name>
        <dbReference type="ChEBI" id="CHEBI:59789"/>
    </ligand>
</feature>
<dbReference type="EMBL" id="RBKV01000001">
    <property type="protein sequence ID" value="RKR95683.1"/>
    <property type="molecule type" value="Genomic_DNA"/>
</dbReference>
<keyword evidence="3 4" id="KW-0949">S-adenosyl-L-methionine</keyword>
<evidence type="ECO:0000256" key="3">
    <source>
        <dbReference type="ARBA" id="ARBA00022691"/>
    </source>
</evidence>
<feature type="binding site" evidence="4">
    <location>
        <position position="309"/>
    </location>
    <ligand>
        <name>S-adenosyl-L-methionine</name>
        <dbReference type="ChEBI" id="CHEBI:59789"/>
    </ligand>
</feature>
<evidence type="ECO:0000313" key="9">
    <source>
        <dbReference type="Proteomes" id="UP000274762"/>
    </source>
</evidence>
<proteinExistence type="inferred from homology"/>
<dbReference type="InterPro" id="IPR029063">
    <property type="entry name" value="SAM-dependent_MTases_sf"/>
</dbReference>
<dbReference type="RefSeq" id="WP_062797933.1">
    <property type="nucleotide sequence ID" value="NZ_CBCRXS010000002.1"/>
</dbReference>
<comment type="similarity">
    <text evidence="4">Belongs to the class I-like SAM-binding methyltransferase superfamily. RNA M5U methyltransferase family.</text>
</comment>
<dbReference type="SUPFAM" id="SSF50249">
    <property type="entry name" value="Nucleic acid-binding proteins"/>
    <property type="match status" value="1"/>
</dbReference>
<name>A0A495K325_WILMA</name>
<evidence type="ECO:0000256" key="1">
    <source>
        <dbReference type="ARBA" id="ARBA00022603"/>
    </source>
</evidence>
<dbReference type="PROSITE" id="PS50926">
    <property type="entry name" value="TRAM"/>
    <property type="match status" value="1"/>
</dbReference>
<dbReference type="InterPro" id="IPR010280">
    <property type="entry name" value="U5_MeTrfase_fam"/>
</dbReference>
<dbReference type="InterPro" id="IPR012340">
    <property type="entry name" value="NA-bd_OB-fold"/>
</dbReference>
<dbReference type="SUPFAM" id="SSF53335">
    <property type="entry name" value="S-adenosyl-L-methionine-dependent methyltransferases"/>
    <property type="match status" value="1"/>
</dbReference>
<feature type="active site" description="Nucleophile" evidence="4">
    <location>
        <position position="405"/>
    </location>
</feature>
<feature type="domain" description="TRAM" evidence="7">
    <location>
        <begin position="12"/>
        <end position="71"/>
    </location>
</feature>
<dbReference type="AlphaFoldDB" id="A0A495K325"/>
<dbReference type="Gene3D" id="2.40.50.1070">
    <property type="match status" value="1"/>
</dbReference>
<dbReference type="PROSITE" id="PS01230">
    <property type="entry name" value="TRMA_1"/>
    <property type="match status" value="1"/>
</dbReference>
<reference evidence="8 9" key="1">
    <citation type="submission" date="2018-10" db="EMBL/GenBank/DDBJ databases">
        <title>Sequencing the genomes of 1000 actinobacteria strains.</title>
        <authorList>
            <person name="Klenk H.-P."/>
        </authorList>
    </citation>
    <scope>NUCLEOTIDE SEQUENCE [LARGE SCALE GENOMIC DNA]</scope>
    <source>
        <strain evidence="8 9">DSM 44343</strain>
    </source>
</reference>
<evidence type="ECO:0000259" key="7">
    <source>
        <dbReference type="PROSITE" id="PS50926"/>
    </source>
</evidence>
<accession>A0A495K325</accession>
<dbReference type="InterPro" id="IPR002792">
    <property type="entry name" value="TRAM_dom"/>
</dbReference>
<dbReference type="Pfam" id="PF05958">
    <property type="entry name" value="tRNA_U5-meth_tr"/>
    <property type="match status" value="1"/>
</dbReference>
<feature type="binding site" evidence="4">
    <location>
        <position position="277"/>
    </location>
    <ligand>
        <name>S-adenosyl-L-methionine</name>
        <dbReference type="ChEBI" id="CHEBI:59789"/>
    </ligand>
</feature>
<dbReference type="PANTHER" id="PTHR11061:SF30">
    <property type="entry name" value="TRNA (URACIL(54)-C(5))-METHYLTRANSFERASE"/>
    <property type="match status" value="1"/>
</dbReference>
<feature type="region of interest" description="Disordered" evidence="6">
    <location>
        <begin position="211"/>
        <end position="247"/>
    </location>
</feature>
<dbReference type="Proteomes" id="UP000274762">
    <property type="component" value="Unassembled WGS sequence"/>
</dbReference>
<organism evidence="8 9">
    <name type="scientific">Williamsia marianensis</name>
    <dbReference type="NCBI Taxonomy" id="85044"/>
    <lineage>
        <taxon>Bacteria</taxon>
        <taxon>Bacillati</taxon>
        <taxon>Actinomycetota</taxon>
        <taxon>Actinomycetes</taxon>
        <taxon>Mycobacteriales</taxon>
        <taxon>Nocardiaceae</taxon>
        <taxon>Williamsia</taxon>
    </lineage>
</organism>
<dbReference type="PANTHER" id="PTHR11061">
    <property type="entry name" value="RNA M5U METHYLTRANSFERASE"/>
    <property type="match status" value="1"/>
</dbReference>
<keyword evidence="2 4" id="KW-0808">Transferase</keyword>
<evidence type="ECO:0000256" key="2">
    <source>
        <dbReference type="ARBA" id="ARBA00022679"/>
    </source>
</evidence>
<comment type="caution">
    <text evidence="8">The sequence shown here is derived from an EMBL/GenBank/DDBJ whole genome shotgun (WGS) entry which is preliminary data.</text>
</comment>
<evidence type="ECO:0000256" key="4">
    <source>
        <dbReference type="PROSITE-ProRule" id="PRU01024"/>
    </source>
</evidence>
<protein>
    <submittedName>
        <fullName evidence="8">tRNA/tmRNA/rRNA uracil-C5-methylase (TrmA/RlmC/RlmD family)</fullName>
    </submittedName>
</protein>
<sequence>MSGPESREGHDIGWLGTEFDITVDRLGHGGVCVGRHEGRVVFVRHALPGERLRVQVTEDRGKGYCRAEVVDILTPSDHRIDPACPAGAPGGGAGCCDLSHTTGSHARELKSSVLTELLSRMGGVTWEGEVTSLDPHAGSEPETGWRIRQRLFVDDDGRPGLAAFGSHAVVPRLDCAQPVTGMLGGLDEYTGLTPGAELVITIGDDEQRHISQIAPPEAERGRPAKRRTRANDRRGQAQRSRSKRAAPRIEEIVSGTGSVQRTVGNRTWLLPVSGFWQAHRLAAAGYANTVRELLRQADLGPSVVAWDLYGGAGTLAGAILDECDSTRAVVTVHVVETDSQAVAAGSETFADDPRVHFHHSSVTRTVADLPAPTVVVADPPRAGAGREVVDKIVAAAPSAIIAVGCDPATFARDLADYRRGGYEVHWLRGFDAFPLTHHIEAIALLRSSPQSAAVRARSGIRP</sequence>
<dbReference type="Gene3D" id="2.40.50.140">
    <property type="entry name" value="Nucleic acid-binding proteins"/>
    <property type="match status" value="1"/>
</dbReference>
<gene>
    <name evidence="8" type="ORF">DFJ75_2509</name>
</gene>
<evidence type="ECO:0000256" key="6">
    <source>
        <dbReference type="SAM" id="MobiDB-lite"/>
    </source>
</evidence>
<dbReference type="GO" id="GO:0070041">
    <property type="term" value="F:rRNA (uridine-C5-)-methyltransferase activity"/>
    <property type="evidence" value="ECO:0007669"/>
    <property type="project" value="TreeGrafter"/>
</dbReference>
<evidence type="ECO:0000313" key="8">
    <source>
        <dbReference type="EMBL" id="RKR95683.1"/>
    </source>
</evidence>
<dbReference type="GO" id="GO:0070475">
    <property type="term" value="P:rRNA base methylation"/>
    <property type="evidence" value="ECO:0007669"/>
    <property type="project" value="TreeGrafter"/>
</dbReference>
<feature type="binding site" evidence="4">
    <location>
        <position position="336"/>
    </location>
    <ligand>
        <name>S-adenosyl-L-methionine</name>
        <dbReference type="ChEBI" id="CHEBI:59789"/>
    </ligand>
</feature>
<evidence type="ECO:0000256" key="5">
    <source>
        <dbReference type="PROSITE-ProRule" id="PRU10015"/>
    </source>
</evidence>
<dbReference type="Gene3D" id="3.40.50.150">
    <property type="entry name" value="Vaccinia Virus protein VP39"/>
    <property type="match status" value="1"/>
</dbReference>
<dbReference type="Pfam" id="PF01938">
    <property type="entry name" value="TRAM"/>
    <property type="match status" value="1"/>
</dbReference>
<dbReference type="PROSITE" id="PS51687">
    <property type="entry name" value="SAM_MT_RNA_M5U"/>
    <property type="match status" value="1"/>
</dbReference>